<organism evidence="1 2">
    <name type="scientific">Anaerobacillus arseniciselenatis</name>
    <dbReference type="NCBI Taxonomy" id="85682"/>
    <lineage>
        <taxon>Bacteria</taxon>
        <taxon>Bacillati</taxon>
        <taxon>Bacillota</taxon>
        <taxon>Bacilli</taxon>
        <taxon>Bacillales</taxon>
        <taxon>Bacillaceae</taxon>
        <taxon>Anaerobacillus</taxon>
    </lineage>
</organism>
<dbReference type="EMBL" id="MLQQ01000006">
    <property type="protein sequence ID" value="OIJ14499.1"/>
    <property type="molecule type" value="Genomic_DNA"/>
</dbReference>
<keyword evidence="2" id="KW-1185">Reference proteome</keyword>
<reference evidence="1 2" key="1">
    <citation type="submission" date="2016-10" db="EMBL/GenBank/DDBJ databases">
        <title>Draft genome sequences of four alkaliphilic bacteria belonging to the Anaerobacillus genus.</title>
        <authorList>
            <person name="Bassil N.M."/>
            <person name="Lloyd J.R."/>
        </authorList>
    </citation>
    <scope>NUCLEOTIDE SEQUENCE [LARGE SCALE GENOMIC DNA]</scope>
    <source>
        <strain evidence="1 2">DSM 15340</strain>
    </source>
</reference>
<name>A0A1S2LPP9_9BACI</name>
<dbReference type="AlphaFoldDB" id="A0A1S2LPP9"/>
<gene>
    <name evidence="1" type="ORF">BKP35_06360</name>
</gene>
<sequence length="85" mass="9705">MGGKMFTLVLAERKLSSEEIERMGELYKVNTPVPKKEVDTKLIHTGLVLYCSLIDNKVVALNDLDGSHPFYHKDGSIKEVWTDRR</sequence>
<comment type="caution">
    <text evidence="1">The sequence shown here is derived from an EMBL/GenBank/DDBJ whole genome shotgun (WGS) entry which is preliminary data.</text>
</comment>
<dbReference type="Proteomes" id="UP000180098">
    <property type="component" value="Unassembled WGS sequence"/>
</dbReference>
<evidence type="ECO:0000313" key="1">
    <source>
        <dbReference type="EMBL" id="OIJ14499.1"/>
    </source>
</evidence>
<protein>
    <submittedName>
        <fullName evidence="1">Uncharacterized protein</fullName>
    </submittedName>
</protein>
<accession>A0A1S2LPP9</accession>
<proteinExistence type="predicted"/>
<evidence type="ECO:0000313" key="2">
    <source>
        <dbReference type="Proteomes" id="UP000180098"/>
    </source>
</evidence>